<organism evidence="2">
    <name type="scientific">marine sediment metagenome</name>
    <dbReference type="NCBI Taxonomy" id="412755"/>
    <lineage>
        <taxon>unclassified sequences</taxon>
        <taxon>metagenomes</taxon>
        <taxon>ecological metagenomes</taxon>
    </lineage>
</organism>
<reference evidence="2" key="1">
    <citation type="journal article" date="2015" name="Nature">
        <title>Complex archaea that bridge the gap between prokaryotes and eukaryotes.</title>
        <authorList>
            <person name="Spang A."/>
            <person name="Saw J.H."/>
            <person name="Jorgensen S.L."/>
            <person name="Zaremba-Niedzwiedzka K."/>
            <person name="Martijn J."/>
            <person name="Lind A.E."/>
            <person name="van Eijk R."/>
            <person name="Schleper C."/>
            <person name="Guy L."/>
            <person name="Ettema T.J."/>
        </authorList>
    </citation>
    <scope>NUCLEOTIDE SEQUENCE</scope>
</reference>
<evidence type="ECO:0000256" key="1">
    <source>
        <dbReference type="SAM" id="Coils"/>
    </source>
</evidence>
<accession>A0A0F9RHX6</accession>
<feature type="coiled-coil region" evidence="1">
    <location>
        <begin position="59"/>
        <end position="86"/>
    </location>
</feature>
<dbReference type="EMBL" id="LAZR01001173">
    <property type="protein sequence ID" value="KKN49327.1"/>
    <property type="molecule type" value="Genomic_DNA"/>
</dbReference>
<gene>
    <name evidence="2" type="ORF">LCGC14_0644260</name>
</gene>
<sequence length="95" mass="10604">MEFIIAGVVTGFAVLVALRLFFAFRLEAKNAEYLSDQLLDAIGDLLEERLAHVFWKVQADSANRQLSEAYADLEVVRTEAEEAESALRGEAVDRT</sequence>
<proteinExistence type="predicted"/>
<name>A0A0F9RHX6_9ZZZZ</name>
<comment type="caution">
    <text evidence="2">The sequence shown here is derived from an EMBL/GenBank/DDBJ whole genome shotgun (WGS) entry which is preliminary data.</text>
</comment>
<keyword evidence="1" id="KW-0175">Coiled coil</keyword>
<dbReference type="AlphaFoldDB" id="A0A0F9RHX6"/>
<evidence type="ECO:0000313" key="2">
    <source>
        <dbReference type="EMBL" id="KKN49327.1"/>
    </source>
</evidence>
<protein>
    <submittedName>
        <fullName evidence="2">Uncharacterized protein</fullName>
    </submittedName>
</protein>